<keyword evidence="2" id="KW-0732">Signal</keyword>
<evidence type="ECO:0000313" key="4">
    <source>
        <dbReference type="Proteomes" id="UP001181355"/>
    </source>
</evidence>
<gene>
    <name evidence="3" type="ORF">RF679_09370</name>
</gene>
<accession>A0ABY9RNK3</accession>
<organism evidence="3 4">
    <name type="scientific">Undibacterium cyanobacteriorum</name>
    <dbReference type="NCBI Taxonomy" id="3073561"/>
    <lineage>
        <taxon>Bacteria</taxon>
        <taxon>Pseudomonadati</taxon>
        <taxon>Pseudomonadota</taxon>
        <taxon>Betaproteobacteria</taxon>
        <taxon>Burkholderiales</taxon>
        <taxon>Oxalobacteraceae</taxon>
        <taxon>Undibacterium</taxon>
    </lineage>
</organism>
<evidence type="ECO:0000313" key="3">
    <source>
        <dbReference type="EMBL" id="WMW82468.1"/>
    </source>
</evidence>
<protein>
    <recommendedName>
        <fullName evidence="5">Lipoprotein</fullName>
    </recommendedName>
</protein>
<dbReference type="RefSeq" id="WP_309483939.1">
    <property type="nucleotide sequence ID" value="NZ_CP133720.1"/>
</dbReference>
<dbReference type="EMBL" id="CP133720">
    <property type="protein sequence ID" value="WMW82468.1"/>
    <property type="molecule type" value="Genomic_DNA"/>
</dbReference>
<evidence type="ECO:0008006" key="5">
    <source>
        <dbReference type="Google" id="ProtNLM"/>
    </source>
</evidence>
<keyword evidence="4" id="KW-1185">Reference proteome</keyword>
<dbReference type="PROSITE" id="PS51257">
    <property type="entry name" value="PROKAR_LIPOPROTEIN"/>
    <property type="match status" value="1"/>
</dbReference>
<evidence type="ECO:0000256" key="1">
    <source>
        <dbReference type="SAM" id="MobiDB-lite"/>
    </source>
</evidence>
<feature type="signal peptide" evidence="2">
    <location>
        <begin position="1"/>
        <end position="22"/>
    </location>
</feature>
<sequence length="77" mass="8137">MIKIVLAGLALISLSACVSVDADGPETPGVAVEREYTTGSMLPQKKAKRNSDVKTVNSDDFVSMPRAATPMDPMGKK</sequence>
<feature type="region of interest" description="Disordered" evidence="1">
    <location>
        <begin position="37"/>
        <end position="77"/>
    </location>
</feature>
<dbReference type="Proteomes" id="UP001181355">
    <property type="component" value="Chromosome"/>
</dbReference>
<evidence type="ECO:0000256" key="2">
    <source>
        <dbReference type="SAM" id="SignalP"/>
    </source>
</evidence>
<proteinExistence type="predicted"/>
<name>A0ABY9RNK3_9BURK</name>
<reference evidence="3" key="1">
    <citation type="submission" date="2023-09" db="EMBL/GenBank/DDBJ databases">
        <title>Undibacterium sp. 20NA77.5 isolated from freshwater.</title>
        <authorList>
            <person name="Le V."/>
            <person name="Ko S.-R."/>
            <person name="Ahn C.-Y."/>
            <person name="Oh H.-M."/>
        </authorList>
    </citation>
    <scope>NUCLEOTIDE SEQUENCE</scope>
    <source>
        <strain evidence="3">20NA77.5</strain>
    </source>
</reference>
<feature type="chain" id="PRO_5045859435" description="Lipoprotein" evidence="2">
    <location>
        <begin position="23"/>
        <end position="77"/>
    </location>
</feature>